<feature type="chain" id="PRO_5017630379" evidence="5">
    <location>
        <begin position="42"/>
        <end position="803"/>
    </location>
</feature>
<evidence type="ECO:0000313" key="7">
    <source>
        <dbReference type="Proteomes" id="UP000256645"/>
    </source>
</evidence>
<evidence type="ECO:0000256" key="5">
    <source>
        <dbReference type="SAM" id="SignalP"/>
    </source>
</evidence>
<organism evidence="6 7">
    <name type="scientific">Coleophoma cylindrospora</name>
    <dbReference type="NCBI Taxonomy" id="1849047"/>
    <lineage>
        <taxon>Eukaryota</taxon>
        <taxon>Fungi</taxon>
        <taxon>Dikarya</taxon>
        <taxon>Ascomycota</taxon>
        <taxon>Pezizomycotina</taxon>
        <taxon>Leotiomycetes</taxon>
        <taxon>Helotiales</taxon>
        <taxon>Dermateaceae</taxon>
        <taxon>Coleophoma</taxon>
    </lineage>
</organism>
<sequence length="803" mass="86532">MRFIQYLQEAFILCNAGPPMLRMPLRFVLVIIALCVITANAQQSGWQANQINATLCQWQSPRAAVVRDALYIDGGYLWWVPGLADGTYGPPTADDNPLGLVYILNFSTQYDTSQNISLAFSTLSKASNGGAANNIGPQYIDGAMFANDYEWWTYGGLLQLTDAYDAPASDSVAAYQVYSSPNAKQFQQGFVLKRLPSGISRYITDGASVSVPSENLGFYFSGLQAENFGPIYYLPGTQNSSENADVESETLIQLNMTSQQQEVWSNFTLPSSVPPRANAEIVWVPVSEQGILVAVGGVINPSYANINQTNNAANAAASQRISPTFMSTVSVYDIAKQTWYEQPTSGGGPGALTQGCTVLASAQDGSSHNIYWYGGFNGLDATSEFSDDVWILSIPSFMWMKVYSGSKTHGRAGHRCAKPYPDQMIVVGGYPSLAGRKLNCVEGFIQVFNLSNSEWIDAYNPAVWSNYTVPSMISAMIGGSGTGNATQTAPTPTGFSNPDLSTIFAAPYATSKISTWYPYKSAQTGFRNGARSPHSSRTPRYLAPLLGVLLGLFLISVIIFTAIFLRRRVRRRGQAAKSDTVGNEQQRRVMSWVRATSVHGKSPTIPTDVAPPYSQHEGPPTPEVGGTAVHEMMDTSKPVELETGFSFLRVPPNRTGLGMPDGLRSSPSNSSNISQFPRPSPNNQPSISAASSASPTHEFSTPTSTASASTPPRPSRSPSRTSDVSSKDKPAAARESDPMPPQGTNGQSPMMVRTRTAPLPYDLRHGSKRRQGTIIPDMNLSAAVAEDTGAGSQARRSGFAEDL</sequence>
<feature type="region of interest" description="Disordered" evidence="3">
    <location>
        <begin position="784"/>
        <end position="803"/>
    </location>
</feature>
<feature type="compositionally biased region" description="Low complexity" evidence="3">
    <location>
        <begin position="681"/>
        <end position="722"/>
    </location>
</feature>
<dbReference type="EMBL" id="PDLM01000018">
    <property type="protein sequence ID" value="RDW58120.1"/>
    <property type="molecule type" value="Genomic_DNA"/>
</dbReference>
<evidence type="ECO:0000256" key="4">
    <source>
        <dbReference type="SAM" id="Phobius"/>
    </source>
</evidence>
<accession>A0A3D8Q8X5</accession>
<gene>
    <name evidence="6" type="ORF">BP6252_13531</name>
</gene>
<keyword evidence="2" id="KW-0677">Repeat</keyword>
<reference evidence="6 7" key="1">
    <citation type="journal article" date="2018" name="IMA Fungus">
        <title>IMA Genome-F 9: Draft genome sequence of Annulohypoxylon stygium, Aspergillus mulundensis, Berkeleyomyces basicola (syn. Thielaviopsis basicola), Ceratocystis smalleyi, two Cercospora beticola strains, Coleophoma cylindrospora, Fusarium fracticaudum, Phialophora cf. hyalina, and Morchella septimelata.</title>
        <authorList>
            <person name="Wingfield B.D."/>
            <person name="Bills G.F."/>
            <person name="Dong Y."/>
            <person name="Huang W."/>
            <person name="Nel W.J."/>
            <person name="Swalarsk-Parry B.S."/>
            <person name="Vaghefi N."/>
            <person name="Wilken P.M."/>
            <person name="An Z."/>
            <person name="de Beer Z.W."/>
            <person name="De Vos L."/>
            <person name="Chen L."/>
            <person name="Duong T.A."/>
            <person name="Gao Y."/>
            <person name="Hammerbacher A."/>
            <person name="Kikkert J.R."/>
            <person name="Li Y."/>
            <person name="Li H."/>
            <person name="Li K."/>
            <person name="Li Q."/>
            <person name="Liu X."/>
            <person name="Ma X."/>
            <person name="Naidoo K."/>
            <person name="Pethybridge S.J."/>
            <person name="Sun J."/>
            <person name="Steenkamp E.T."/>
            <person name="van der Nest M.A."/>
            <person name="van Wyk S."/>
            <person name="Wingfield M.J."/>
            <person name="Xiong C."/>
            <person name="Yue Q."/>
            <person name="Zhang X."/>
        </authorList>
    </citation>
    <scope>NUCLEOTIDE SEQUENCE [LARGE SCALE GENOMIC DNA]</scope>
    <source>
        <strain evidence="6 7">BP6252</strain>
    </source>
</reference>
<keyword evidence="5" id="KW-0732">Signal</keyword>
<feature type="compositionally biased region" description="Basic and acidic residues" evidence="3">
    <location>
        <begin position="725"/>
        <end position="737"/>
    </location>
</feature>
<dbReference type="PANTHER" id="PTHR46228">
    <property type="entry name" value="KELCH DOMAIN-CONTAINING PROTEIN"/>
    <property type="match status" value="1"/>
</dbReference>
<protein>
    <submittedName>
        <fullName evidence="6">Kelch repeat protein</fullName>
    </submittedName>
</protein>
<keyword evidence="7" id="KW-1185">Reference proteome</keyword>
<evidence type="ECO:0000313" key="6">
    <source>
        <dbReference type="EMBL" id="RDW58120.1"/>
    </source>
</evidence>
<dbReference type="PANTHER" id="PTHR46228:SF2">
    <property type="entry name" value="KELCH REPEAT PROTEIN (AFU_ORTHOLOGUE AFUA_4G14350)"/>
    <property type="match status" value="1"/>
</dbReference>
<feature type="transmembrane region" description="Helical" evidence="4">
    <location>
        <begin position="541"/>
        <end position="565"/>
    </location>
</feature>
<feature type="region of interest" description="Disordered" evidence="3">
    <location>
        <begin position="648"/>
        <end position="776"/>
    </location>
</feature>
<comment type="caution">
    <text evidence="6">The sequence shown here is derived from an EMBL/GenBank/DDBJ whole genome shotgun (WGS) entry which is preliminary data.</text>
</comment>
<dbReference type="InterPro" id="IPR015915">
    <property type="entry name" value="Kelch-typ_b-propeller"/>
</dbReference>
<evidence type="ECO:0000256" key="3">
    <source>
        <dbReference type="SAM" id="MobiDB-lite"/>
    </source>
</evidence>
<keyword evidence="4" id="KW-0812">Transmembrane</keyword>
<keyword evidence="1" id="KW-0880">Kelch repeat</keyword>
<dbReference type="AlphaFoldDB" id="A0A3D8Q8X5"/>
<dbReference type="Gene3D" id="2.120.10.80">
    <property type="entry name" value="Kelch-type beta propeller"/>
    <property type="match status" value="1"/>
</dbReference>
<dbReference type="SUPFAM" id="SSF50965">
    <property type="entry name" value="Galactose oxidase, central domain"/>
    <property type="match status" value="1"/>
</dbReference>
<keyword evidence="4" id="KW-0472">Membrane</keyword>
<dbReference type="OrthoDB" id="10251809at2759"/>
<proteinExistence type="predicted"/>
<name>A0A3D8Q8X5_9HELO</name>
<evidence type="ECO:0000256" key="2">
    <source>
        <dbReference type="ARBA" id="ARBA00022737"/>
    </source>
</evidence>
<dbReference type="Proteomes" id="UP000256645">
    <property type="component" value="Unassembled WGS sequence"/>
</dbReference>
<evidence type="ECO:0000256" key="1">
    <source>
        <dbReference type="ARBA" id="ARBA00022441"/>
    </source>
</evidence>
<dbReference type="STRING" id="1849047.A0A3D8Q8X5"/>
<feature type="region of interest" description="Disordered" evidence="3">
    <location>
        <begin position="595"/>
        <end position="628"/>
    </location>
</feature>
<feature type="signal peptide" evidence="5">
    <location>
        <begin position="1"/>
        <end position="41"/>
    </location>
</feature>
<keyword evidence="4" id="KW-1133">Transmembrane helix</keyword>
<dbReference type="InterPro" id="IPR011043">
    <property type="entry name" value="Gal_Oxase/kelch_b-propeller"/>
</dbReference>
<feature type="compositionally biased region" description="Low complexity" evidence="3">
    <location>
        <begin position="665"/>
        <end position="674"/>
    </location>
</feature>